<feature type="compositionally biased region" description="Polar residues" evidence="1">
    <location>
        <begin position="198"/>
        <end position="216"/>
    </location>
</feature>
<feature type="compositionally biased region" description="Basic and acidic residues" evidence="1">
    <location>
        <begin position="381"/>
        <end position="393"/>
    </location>
</feature>
<evidence type="ECO:0000313" key="2">
    <source>
        <dbReference type="EMBL" id="KAF9511344.1"/>
    </source>
</evidence>
<evidence type="ECO:0000313" key="3">
    <source>
        <dbReference type="Proteomes" id="UP000886523"/>
    </source>
</evidence>
<comment type="caution">
    <text evidence="2">The sequence shown here is derived from an EMBL/GenBank/DDBJ whole genome shotgun (WGS) entry which is preliminary data.</text>
</comment>
<organism evidence="2 3">
    <name type="scientific">Hydnum rufescens UP504</name>
    <dbReference type="NCBI Taxonomy" id="1448309"/>
    <lineage>
        <taxon>Eukaryota</taxon>
        <taxon>Fungi</taxon>
        <taxon>Dikarya</taxon>
        <taxon>Basidiomycota</taxon>
        <taxon>Agaricomycotina</taxon>
        <taxon>Agaricomycetes</taxon>
        <taxon>Cantharellales</taxon>
        <taxon>Hydnaceae</taxon>
        <taxon>Hydnum</taxon>
    </lineage>
</organism>
<protein>
    <submittedName>
        <fullName evidence="2">Uncharacterized protein</fullName>
    </submittedName>
</protein>
<feature type="region of interest" description="Disordered" evidence="1">
    <location>
        <begin position="297"/>
        <end position="393"/>
    </location>
</feature>
<feature type="compositionally biased region" description="Low complexity" evidence="1">
    <location>
        <begin position="242"/>
        <end position="260"/>
    </location>
</feature>
<feature type="region of interest" description="Disordered" evidence="1">
    <location>
        <begin position="127"/>
        <end position="266"/>
    </location>
</feature>
<dbReference type="EMBL" id="MU129001">
    <property type="protein sequence ID" value="KAF9511344.1"/>
    <property type="molecule type" value="Genomic_DNA"/>
</dbReference>
<sequence length="393" mass="43541">MDAHRSLPPAPMSYSSLFSSGVAQLWDAPRSHRAHSHYRSFLSFDIAESLHTLDTLSAQWTDDDSEDLPKYHEHEQFDQYDPFDGPEYPIHLIPSSASHMSCESDPQPTRRSSSFDGIYLPLQRHRSLPDAKPAPSTSPPSIPPSTRSSARPRRYRPTYSTPPPFFSFSSARDDDNSSSSSSSSCPSPSEDSIHLKTPLSSTSTVALYPQQPQDPEQFSAALELELIPPPPKPPKARKGRASRSPSRASRTSRTTSTVSTRYRRQKRSDALACLEGRERPVDAFPFVPVPLSNVTFRRRRPSGGPRRLVGTPSKRNPVPSTFVSFTSDDEEVAAPPVPRPPKTPVLRCANNLSPSPSFPVSPASSKTSRKKPSRAGLFGRVPRERDDNFIDLQ</sequence>
<dbReference type="AlphaFoldDB" id="A0A9P6DU72"/>
<accession>A0A9P6DU72</accession>
<evidence type="ECO:0000256" key="1">
    <source>
        <dbReference type="SAM" id="MobiDB-lite"/>
    </source>
</evidence>
<reference evidence="2" key="1">
    <citation type="journal article" date="2020" name="Nat. Commun.">
        <title>Large-scale genome sequencing of mycorrhizal fungi provides insights into the early evolution of symbiotic traits.</title>
        <authorList>
            <person name="Miyauchi S."/>
            <person name="Kiss E."/>
            <person name="Kuo A."/>
            <person name="Drula E."/>
            <person name="Kohler A."/>
            <person name="Sanchez-Garcia M."/>
            <person name="Morin E."/>
            <person name="Andreopoulos B."/>
            <person name="Barry K.W."/>
            <person name="Bonito G."/>
            <person name="Buee M."/>
            <person name="Carver A."/>
            <person name="Chen C."/>
            <person name="Cichocki N."/>
            <person name="Clum A."/>
            <person name="Culley D."/>
            <person name="Crous P.W."/>
            <person name="Fauchery L."/>
            <person name="Girlanda M."/>
            <person name="Hayes R.D."/>
            <person name="Keri Z."/>
            <person name="LaButti K."/>
            <person name="Lipzen A."/>
            <person name="Lombard V."/>
            <person name="Magnuson J."/>
            <person name="Maillard F."/>
            <person name="Murat C."/>
            <person name="Nolan M."/>
            <person name="Ohm R.A."/>
            <person name="Pangilinan J."/>
            <person name="Pereira M.F."/>
            <person name="Perotto S."/>
            <person name="Peter M."/>
            <person name="Pfister S."/>
            <person name="Riley R."/>
            <person name="Sitrit Y."/>
            <person name="Stielow J.B."/>
            <person name="Szollosi G."/>
            <person name="Zifcakova L."/>
            <person name="Stursova M."/>
            <person name="Spatafora J.W."/>
            <person name="Tedersoo L."/>
            <person name="Vaario L.M."/>
            <person name="Yamada A."/>
            <person name="Yan M."/>
            <person name="Wang P."/>
            <person name="Xu J."/>
            <person name="Bruns T."/>
            <person name="Baldrian P."/>
            <person name="Vilgalys R."/>
            <person name="Dunand C."/>
            <person name="Henrissat B."/>
            <person name="Grigoriev I.V."/>
            <person name="Hibbett D."/>
            <person name="Nagy L.G."/>
            <person name="Martin F.M."/>
        </authorList>
    </citation>
    <scope>NUCLEOTIDE SEQUENCE</scope>
    <source>
        <strain evidence="2">UP504</strain>
    </source>
</reference>
<gene>
    <name evidence="2" type="ORF">BS47DRAFT_1179562</name>
</gene>
<feature type="compositionally biased region" description="Low complexity" evidence="1">
    <location>
        <begin position="177"/>
        <end position="189"/>
    </location>
</feature>
<feature type="compositionally biased region" description="Low complexity" evidence="1">
    <location>
        <begin position="353"/>
        <end position="365"/>
    </location>
</feature>
<dbReference type="Proteomes" id="UP000886523">
    <property type="component" value="Unassembled WGS sequence"/>
</dbReference>
<keyword evidence="3" id="KW-1185">Reference proteome</keyword>
<proteinExistence type="predicted"/>
<name>A0A9P6DU72_9AGAM</name>